<sequence length="631" mass="69581">MFLLSVGDKILTCALAMGSSGGRVEGLYRHACKGLSADRLDIVTLQPGETFPDDRIYALIKINDGSIRFDPDHPEWLHKENFLCAFSAPDLMAQFETRYNHDTKRLSLFPRSTTDKENEVALLDSIDMSKPTGRQELADFFTDQSGIPVACVMATDPKNHQFGNTSSGWKQKKDTRTIHIVNAATVRALSKAMNVPLNPTRFRPNIVVDGIPPWSEFDWVKDENLIQIGSAKLEVISRTVRCEGVSIDPLDMDNVVDIPKSLIQHFPERGPYLGVYAVVQDSGSISLGDNIVTSCNTATTVSSLASFSSTREESLIINSRKRQPTSLKGSRPDRRSIIQTAFSAATMLGNPFAAFADEESPGTSTLLSIPVEVSPSFPDAKKLFNEGRALESQGNMAAAQRLYAKVTKISPRFIYGWSNLGNTQVAMGDLAGADENYSQAIALCQESLSSVDGGRKCNDLYLLLLNRGSVRLNTNGMAKEALNDLQQANTLRQRPDAIVLQNLARAKELNGMYASADRDYTVSISMTANEVNPFWLRSAMVKLQLGDVKGGFDLLKRVENRFPDAPEVKAASATFLAQQGKQIEAQRKYLEIPDRQRLRYVDDKYLQKVIAWPPAMIDGVTKIAKAVGDKK</sequence>
<dbReference type="GO" id="GO:0030151">
    <property type="term" value="F:molybdenum ion binding"/>
    <property type="evidence" value="ECO:0007669"/>
    <property type="project" value="InterPro"/>
</dbReference>
<dbReference type="OrthoDB" id="421121at2759"/>
<organism evidence="4 5">
    <name type="scientific">Nitzschia inconspicua</name>
    <dbReference type="NCBI Taxonomy" id="303405"/>
    <lineage>
        <taxon>Eukaryota</taxon>
        <taxon>Sar</taxon>
        <taxon>Stramenopiles</taxon>
        <taxon>Ochrophyta</taxon>
        <taxon>Bacillariophyta</taxon>
        <taxon>Bacillariophyceae</taxon>
        <taxon>Bacillariophycidae</taxon>
        <taxon>Bacillariales</taxon>
        <taxon>Bacillariaceae</taxon>
        <taxon>Nitzschia</taxon>
    </lineage>
</organism>
<dbReference type="GO" id="GO:0030170">
    <property type="term" value="F:pyridoxal phosphate binding"/>
    <property type="evidence" value="ECO:0007669"/>
    <property type="project" value="InterPro"/>
</dbReference>
<dbReference type="PANTHER" id="PTHR44858:SF1">
    <property type="entry name" value="UDP-N-ACETYLGLUCOSAMINE--PEPTIDE N-ACETYLGLUCOSAMINYLTRANSFERASE SPINDLY-RELATED"/>
    <property type="match status" value="1"/>
</dbReference>
<name>A0A9K3L0W8_9STRA</name>
<dbReference type="InterPro" id="IPR050498">
    <property type="entry name" value="Ycf3"/>
</dbReference>
<evidence type="ECO:0000256" key="2">
    <source>
        <dbReference type="ARBA" id="ARBA00022803"/>
    </source>
</evidence>
<dbReference type="InterPro" id="IPR019734">
    <property type="entry name" value="TPR_rpt"/>
</dbReference>
<keyword evidence="2" id="KW-0802">TPR repeat</keyword>
<dbReference type="GO" id="GO:0003824">
    <property type="term" value="F:catalytic activity"/>
    <property type="evidence" value="ECO:0007669"/>
    <property type="project" value="InterPro"/>
</dbReference>
<gene>
    <name evidence="4" type="ORF">IV203_008794</name>
</gene>
<comment type="caution">
    <text evidence="4">The sequence shown here is derived from an EMBL/GenBank/DDBJ whole genome shotgun (WGS) entry which is preliminary data.</text>
</comment>
<evidence type="ECO:0000313" key="4">
    <source>
        <dbReference type="EMBL" id="KAG7352746.1"/>
    </source>
</evidence>
<reference evidence="4" key="1">
    <citation type="journal article" date="2021" name="Sci. Rep.">
        <title>Diploid genomic architecture of Nitzschia inconspicua, an elite biomass production diatom.</title>
        <authorList>
            <person name="Oliver A."/>
            <person name="Podell S."/>
            <person name="Pinowska A."/>
            <person name="Traller J.C."/>
            <person name="Smith S.R."/>
            <person name="McClure R."/>
            <person name="Beliaev A."/>
            <person name="Bohutskyi P."/>
            <person name="Hill E.A."/>
            <person name="Rabines A."/>
            <person name="Zheng H."/>
            <person name="Allen L.Z."/>
            <person name="Kuo A."/>
            <person name="Grigoriev I.V."/>
            <person name="Allen A.E."/>
            <person name="Hazlebeck D."/>
            <person name="Allen E.E."/>
        </authorList>
    </citation>
    <scope>NUCLEOTIDE SEQUENCE</scope>
    <source>
        <strain evidence="4">Hildebrandi</strain>
    </source>
</reference>
<keyword evidence="5" id="KW-1185">Reference proteome</keyword>
<dbReference type="InterPro" id="IPR005302">
    <property type="entry name" value="MoCF_Sase_C"/>
</dbReference>
<dbReference type="PANTHER" id="PTHR44858">
    <property type="entry name" value="TETRATRICOPEPTIDE REPEAT PROTEIN 6"/>
    <property type="match status" value="1"/>
</dbReference>
<dbReference type="Proteomes" id="UP000693970">
    <property type="component" value="Unassembled WGS sequence"/>
</dbReference>
<dbReference type="PROSITE" id="PS51340">
    <property type="entry name" value="MOSC"/>
    <property type="match status" value="1"/>
</dbReference>
<dbReference type="SMART" id="SM00028">
    <property type="entry name" value="TPR"/>
    <property type="match status" value="3"/>
</dbReference>
<evidence type="ECO:0000259" key="3">
    <source>
        <dbReference type="PROSITE" id="PS51340"/>
    </source>
</evidence>
<accession>A0A9K3L0W8</accession>
<reference evidence="4" key="2">
    <citation type="submission" date="2021-04" db="EMBL/GenBank/DDBJ databases">
        <authorList>
            <person name="Podell S."/>
        </authorList>
    </citation>
    <scope>NUCLEOTIDE SEQUENCE</scope>
    <source>
        <strain evidence="4">Hildebrandi</strain>
    </source>
</reference>
<evidence type="ECO:0000313" key="5">
    <source>
        <dbReference type="Proteomes" id="UP000693970"/>
    </source>
</evidence>
<feature type="domain" description="MOSC" evidence="3">
    <location>
        <begin position="130"/>
        <end position="294"/>
    </location>
</feature>
<keyword evidence="1" id="KW-0677">Repeat</keyword>
<evidence type="ECO:0000256" key="1">
    <source>
        <dbReference type="ARBA" id="ARBA00022737"/>
    </source>
</evidence>
<dbReference type="AlphaFoldDB" id="A0A9K3L0W8"/>
<dbReference type="Pfam" id="PF03473">
    <property type="entry name" value="MOSC"/>
    <property type="match status" value="1"/>
</dbReference>
<proteinExistence type="predicted"/>
<dbReference type="EMBL" id="JAGRRH010000017">
    <property type="protein sequence ID" value="KAG7352746.1"/>
    <property type="molecule type" value="Genomic_DNA"/>
</dbReference>
<protein>
    <submittedName>
        <fullName evidence="4">MOSC domain containing protein</fullName>
    </submittedName>
</protein>